<evidence type="ECO:0000313" key="1">
    <source>
        <dbReference type="EMBL" id="RYR01842.1"/>
    </source>
</evidence>
<name>A0A444YIT4_ARAHY</name>
<comment type="caution">
    <text evidence="1">The sequence shown here is derived from an EMBL/GenBank/DDBJ whole genome shotgun (WGS) entry which is preliminary data.</text>
</comment>
<dbReference type="EMBL" id="SDMP01000016">
    <property type="protein sequence ID" value="RYR01842.1"/>
    <property type="molecule type" value="Genomic_DNA"/>
</dbReference>
<dbReference type="AlphaFoldDB" id="A0A444YIT4"/>
<gene>
    <name evidence="1" type="ORF">Ahy_B06g080703</name>
</gene>
<dbReference type="Proteomes" id="UP000289738">
    <property type="component" value="Chromosome B06"/>
</dbReference>
<accession>A0A444YIT4</accession>
<dbReference type="Pfam" id="PF03004">
    <property type="entry name" value="Transposase_24"/>
    <property type="match status" value="1"/>
</dbReference>
<organism evidence="1 2">
    <name type="scientific">Arachis hypogaea</name>
    <name type="common">Peanut</name>
    <dbReference type="NCBI Taxonomy" id="3818"/>
    <lineage>
        <taxon>Eukaryota</taxon>
        <taxon>Viridiplantae</taxon>
        <taxon>Streptophyta</taxon>
        <taxon>Embryophyta</taxon>
        <taxon>Tracheophyta</taxon>
        <taxon>Spermatophyta</taxon>
        <taxon>Magnoliopsida</taxon>
        <taxon>eudicotyledons</taxon>
        <taxon>Gunneridae</taxon>
        <taxon>Pentapetalae</taxon>
        <taxon>rosids</taxon>
        <taxon>fabids</taxon>
        <taxon>Fabales</taxon>
        <taxon>Fabaceae</taxon>
        <taxon>Papilionoideae</taxon>
        <taxon>50 kb inversion clade</taxon>
        <taxon>dalbergioids sensu lato</taxon>
        <taxon>Dalbergieae</taxon>
        <taxon>Pterocarpus clade</taxon>
        <taxon>Arachis</taxon>
    </lineage>
</organism>
<reference evidence="1 2" key="1">
    <citation type="submission" date="2019-01" db="EMBL/GenBank/DDBJ databases">
        <title>Sequencing of cultivated peanut Arachis hypogaea provides insights into genome evolution and oil improvement.</title>
        <authorList>
            <person name="Chen X."/>
        </authorList>
    </citation>
    <scope>NUCLEOTIDE SEQUENCE [LARGE SCALE GENOMIC DNA]</scope>
    <source>
        <strain evidence="2">cv. Fuhuasheng</strain>
        <tissue evidence="1">Leaves</tissue>
    </source>
</reference>
<dbReference type="InterPro" id="IPR004252">
    <property type="entry name" value="Probable_transposase_24"/>
</dbReference>
<proteinExistence type="predicted"/>
<evidence type="ECO:0000313" key="2">
    <source>
        <dbReference type="Proteomes" id="UP000289738"/>
    </source>
</evidence>
<sequence length="261" mass="30606">MGRRLQQMLKDVREGRDHLTTWLRLEINKVLLVHWETDEGFRHRSLTNRANRISARSSKYTYCSATFVKTKVILVCSVFNFYINLSLDPEATLVDTFKYAHTLKENKVRFADQRSQDHYESYTQRLEAATQQSQQSGEDATDGSATLVVDFDAVCHVTASALYKNYVYELGSFFASSLRTSMLRLSSVSATSRAVEPKEGMDLRLQVQELTRNLHQQTQELNDRKRYKEILTRVTDMDDLRLEWREQLKRLQRMEDHMEVY</sequence>
<protein>
    <submittedName>
        <fullName evidence="1">Uncharacterized protein</fullName>
    </submittedName>
</protein>
<keyword evidence="2" id="KW-1185">Reference proteome</keyword>